<dbReference type="InterPro" id="IPR019908">
    <property type="entry name" value="Toxin_RalR"/>
</dbReference>
<organism evidence="1">
    <name type="scientific">Siphoviridae sp. ctuy39</name>
    <dbReference type="NCBI Taxonomy" id="2825719"/>
    <lineage>
        <taxon>Viruses</taxon>
        <taxon>Duplodnaviria</taxon>
        <taxon>Heunggongvirae</taxon>
        <taxon>Uroviricota</taxon>
        <taxon>Caudoviricetes</taxon>
    </lineage>
</organism>
<sequence>MEELKKCPFCGEEATLKINYGFDGKVISAFVYCEECGAATRSCALESTARGKWNRRVEE</sequence>
<reference evidence="1" key="1">
    <citation type="journal article" date="2021" name="Proc. Natl. Acad. Sci. U.S.A.">
        <title>A Catalog of Tens of Thousands of Viruses from Human Metagenomes Reveals Hidden Associations with Chronic Diseases.</title>
        <authorList>
            <person name="Tisza M.J."/>
            <person name="Buck C.B."/>
        </authorList>
    </citation>
    <scope>NUCLEOTIDE SEQUENCE</scope>
    <source>
        <strain evidence="1">Ctuy39</strain>
    </source>
</reference>
<dbReference type="EMBL" id="BK016249">
    <property type="protein sequence ID" value="DAG05028.1"/>
    <property type="molecule type" value="Genomic_DNA"/>
</dbReference>
<dbReference type="Pfam" id="PF14354">
    <property type="entry name" value="Lar_restr_allev"/>
    <property type="match status" value="1"/>
</dbReference>
<dbReference type="NCBIfam" id="TIGR03655">
    <property type="entry name" value="anti_R_Lar"/>
    <property type="match status" value="1"/>
</dbReference>
<proteinExistence type="predicted"/>
<evidence type="ECO:0000313" key="1">
    <source>
        <dbReference type="EMBL" id="DAG05028.1"/>
    </source>
</evidence>
<accession>A0A8S5VE91</accession>
<protein>
    <submittedName>
        <fullName evidence="1">Restriction alleviation protein</fullName>
    </submittedName>
</protein>
<name>A0A8S5VE91_9CAUD</name>